<keyword evidence="5" id="KW-0677">Repeat</keyword>
<dbReference type="GO" id="GO:0030552">
    <property type="term" value="F:cAMP binding"/>
    <property type="evidence" value="ECO:0007669"/>
    <property type="project" value="UniProtKB-KW"/>
</dbReference>
<dbReference type="FunCoup" id="A0A0V0QXA7">
    <property type="interactions" value="41"/>
</dbReference>
<feature type="binding site" evidence="8">
    <location>
        <position position="324"/>
    </location>
    <ligand>
        <name>3',5'-cyclic AMP</name>
        <dbReference type="ChEBI" id="CHEBI:58165"/>
        <label>2</label>
    </ligand>
</feature>
<keyword evidence="3" id="KW-0597">Phosphoprotein</keyword>
<dbReference type="EMBL" id="LDAU01000091">
    <property type="protein sequence ID" value="KRX06887.1"/>
    <property type="molecule type" value="Genomic_DNA"/>
</dbReference>
<dbReference type="GO" id="GO:0005952">
    <property type="term" value="C:cAMP-dependent protein kinase complex"/>
    <property type="evidence" value="ECO:0007669"/>
    <property type="project" value="InterPro"/>
</dbReference>
<evidence type="ECO:0000313" key="12">
    <source>
        <dbReference type="Proteomes" id="UP000054937"/>
    </source>
</evidence>
<feature type="compositionally biased region" description="Acidic residues" evidence="9">
    <location>
        <begin position="57"/>
        <end position="69"/>
    </location>
</feature>
<dbReference type="InterPro" id="IPR012198">
    <property type="entry name" value="cAMP_dep_PK_reg_su"/>
</dbReference>
<evidence type="ECO:0000256" key="8">
    <source>
        <dbReference type="PIRSR" id="PIRSR000548-1"/>
    </source>
</evidence>
<evidence type="ECO:0000256" key="4">
    <source>
        <dbReference type="ARBA" id="ARBA00022566"/>
    </source>
</evidence>
<dbReference type="GO" id="GO:0004862">
    <property type="term" value="F:cAMP-dependent protein kinase inhibitor activity"/>
    <property type="evidence" value="ECO:0007669"/>
    <property type="project" value="TreeGrafter"/>
</dbReference>
<dbReference type="PANTHER" id="PTHR11635:SF152">
    <property type="entry name" value="CAMP-DEPENDENT PROTEIN KINASE TYPE I REGULATORY SUBUNIT-RELATED"/>
    <property type="match status" value="1"/>
</dbReference>
<evidence type="ECO:0000256" key="1">
    <source>
        <dbReference type="ARBA" id="ARBA00005753"/>
    </source>
</evidence>
<keyword evidence="6 8" id="KW-0547">Nucleotide-binding</keyword>
<evidence type="ECO:0000313" key="11">
    <source>
        <dbReference type="EMBL" id="KRX06887.1"/>
    </source>
</evidence>
<gene>
    <name evidence="11" type="ORF">PPERSA_11532</name>
</gene>
<dbReference type="CDD" id="cd00038">
    <property type="entry name" value="CAP_ED"/>
    <property type="match status" value="2"/>
</dbReference>
<dbReference type="InterPro" id="IPR014710">
    <property type="entry name" value="RmlC-like_jellyroll"/>
</dbReference>
<dbReference type="SUPFAM" id="SSF51206">
    <property type="entry name" value="cAMP-binding domain-like"/>
    <property type="match status" value="2"/>
</dbReference>
<evidence type="ECO:0000256" key="9">
    <source>
        <dbReference type="SAM" id="MobiDB-lite"/>
    </source>
</evidence>
<dbReference type="Proteomes" id="UP000054937">
    <property type="component" value="Unassembled WGS sequence"/>
</dbReference>
<organism evidence="11 12">
    <name type="scientific">Pseudocohnilembus persalinus</name>
    <name type="common">Ciliate</name>
    <dbReference type="NCBI Taxonomy" id="266149"/>
    <lineage>
        <taxon>Eukaryota</taxon>
        <taxon>Sar</taxon>
        <taxon>Alveolata</taxon>
        <taxon>Ciliophora</taxon>
        <taxon>Intramacronucleata</taxon>
        <taxon>Oligohymenophorea</taxon>
        <taxon>Scuticociliatia</taxon>
        <taxon>Philasterida</taxon>
        <taxon>Pseudocohnilembidae</taxon>
        <taxon>Pseudocohnilembus</taxon>
    </lineage>
</organism>
<dbReference type="GO" id="GO:0034236">
    <property type="term" value="F:protein kinase A catalytic subunit binding"/>
    <property type="evidence" value="ECO:0007669"/>
    <property type="project" value="TreeGrafter"/>
</dbReference>
<feature type="region of interest" description="Disordered" evidence="9">
    <location>
        <begin position="39"/>
        <end position="69"/>
    </location>
</feature>
<feature type="binding site" evidence="8">
    <location>
        <position position="209"/>
    </location>
    <ligand>
        <name>3',5'-cyclic AMP</name>
        <dbReference type="ChEBI" id="CHEBI:58165"/>
        <label>1</label>
    </ligand>
</feature>
<evidence type="ECO:0000256" key="5">
    <source>
        <dbReference type="ARBA" id="ARBA00022737"/>
    </source>
</evidence>
<dbReference type="InterPro" id="IPR018488">
    <property type="entry name" value="cNMP-bd_CS"/>
</dbReference>
<evidence type="ECO:0000256" key="2">
    <source>
        <dbReference type="ARBA" id="ARBA00020355"/>
    </source>
</evidence>
<dbReference type="FunFam" id="2.60.120.10:FF:000039">
    <property type="entry name" value="cAMP-dependent protein kinase regulatory subunit"/>
    <property type="match status" value="1"/>
</dbReference>
<evidence type="ECO:0000256" key="6">
    <source>
        <dbReference type="ARBA" id="ARBA00022741"/>
    </source>
</evidence>
<dbReference type="GO" id="GO:0033554">
    <property type="term" value="P:cellular response to stress"/>
    <property type="evidence" value="ECO:0007669"/>
    <property type="project" value="UniProtKB-ARBA"/>
</dbReference>
<comment type="similarity">
    <text evidence="1">Belongs to the cAMP-dependent kinase regulatory chain family.</text>
</comment>
<dbReference type="InterPro" id="IPR000595">
    <property type="entry name" value="cNMP-bd_dom"/>
</dbReference>
<sequence length="376" mass="44126">MIIFLKRKLKLYFHLNTPDWIKNNGTMFMSKEEIQNYQNKDKNNKQNVFKSQNEEQVSSDEENEEDEEDYIDEVPLEILQNKGKQGMRTSVSAEVYGKFNQQKEFQPRNIHKNSEQRERINKRIQSCFMFMGLTDSDKEIIVMAMEEKKFNPGDWIIKQGEDGNELYVVDSGELDCFKKFSKNEEPKYLKTYNIGESFGELSLLYNSPRQASIRAKTDSVLWALDRETFNNIIKQATISKRKKYQDFMLQVDLLKEMSEYEREQVCDSLRVMNFKKGEFVVKQGEQGDMFYMVEDGDLVALKIMQPGGDYQEVMSYTTGMYFGELALLKNQPRAASILCKTDCQLVGLDRYSFKRLLGNLEDILKRNSEQYAKYVN</sequence>
<dbReference type="InterPro" id="IPR050503">
    <property type="entry name" value="cAMP-dep_PK_reg_su-like"/>
</dbReference>
<feature type="domain" description="Cyclic nucleotide-binding" evidence="10">
    <location>
        <begin position="253"/>
        <end position="374"/>
    </location>
</feature>
<dbReference type="InParanoid" id="A0A0V0QXA7"/>
<dbReference type="PROSITE" id="PS00889">
    <property type="entry name" value="CNMP_BINDING_2"/>
    <property type="match status" value="2"/>
</dbReference>
<evidence type="ECO:0000259" key="10">
    <source>
        <dbReference type="PROSITE" id="PS50042"/>
    </source>
</evidence>
<feature type="domain" description="Cyclic nucleotide-binding" evidence="10">
    <location>
        <begin position="129"/>
        <end position="250"/>
    </location>
</feature>
<keyword evidence="7 8" id="KW-0114">cAMP</keyword>
<accession>A0A0V0QXA7</accession>
<protein>
    <recommendedName>
        <fullName evidence="2">cAMP-dependent protein kinase regulatory subunit</fullName>
    </recommendedName>
</protein>
<dbReference type="PRINTS" id="PR00103">
    <property type="entry name" value="CAMPKINASE"/>
</dbReference>
<dbReference type="OMA" id="QIEYHIS"/>
<dbReference type="PROSITE" id="PS00888">
    <property type="entry name" value="CNMP_BINDING_1"/>
    <property type="match status" value="2"/>
</dbReference>
<dbReference type="Gene3D" id="2.60.120.10">
    <property type="entry name" value="Jelly Rolls"/>
    <property type="match status" value="2"/>
</dbReference>
<feature type="binding site" evidence="8">
    <location>
        <position position="333"/>
    </location>
    <ligand>
        <name>3',5'-cyclic AMP</name>
        <dbReference type="ChEBI" id="CHEBI:58165"/>
        <label>2</label>
    </ligand>
</feature>
<proteinExistence type="inferred from homology"/>
<dbReference type="OrthoDB" id="417078at2759"/>
<dbReference type="PROSITE" id="PS50042">
    <property type="entry name" value="CNMP_BINDING_3"/>
    <property type="match status" value="2"/>
</dbReference>
<dbReference type="InterPro" id="IPR018490">
    <property type="entry name" value="cNMP-bd_dom_sf"/>
</dbReference>
<keyword evidence="12" id="KW-1185">Reference proteome</keyword>
<feature type="binding site" evidence="8">
    <location>
        <position position="200"/>
    </location>
    <ligand>
        <name>3',5'-cyclic AMP</name>
        <dbReference type="ChEBI" id="CHEBI:58165"/>
        <label>1</label>
    </ligand>
</feature>
<dbReference type="FunFam" id="2.60.120.10:FF:000006">
    <property type="entry name" value="cAMP-dependent protein kinase type I-alpha regulatory subunit"/>
    <property type="match status" value="1"/>
</dbReference>
<dbReference type="GO" id="GO:0005829">
    <property type="term" value="C:cytosol"/>
    <property type="evidence" value="ECO:0007669"/>
    <property type="project" value="TreeGrafter"/>
</dbReference>
<keyword evidence="4 8" id="KW-0116">cAMP-binding</keyword>
<name>A0A0V0QXA7_PSEPJ</name>
<dbReference type="PIRSF" id="PIRSF000548">
    <property type="entry name" value="PK_regulatory"/>
    <property type="match status" value="1"/>
</dbReference>
<dbReference type="AlphaFoldDB" id="A0A0V0QXA7"/>
<dbReference type="PANTHER" id="PTHR11635">
    <property type="entry name" value="CAMP-DEPENDENT PROTEIN KINASE REGULATORY CHAIN"/>
    <property type="match status" value="1"/>
</dbReference>
<dbReference type="SMART" id="SM00100">
    <property type="entry name" value="cNMP"/>
    <property type="match status" value="2"/>
</dbReference>
<evidence type="ECO:0000256" key="3">
    <source>
        <dbReference type="ARBA" id="ARBA00022553"/>
    </source>
</evidence>
<reference evidence="11 12" key="1">
    <citation type="journal article" date="2015" name="Sci. Rep.">
        <title>Genome of the facultative scuticociliatosis pathogen Pseudocohnilembus persalinus provides insight into its virulence through horizontal gene transfer.</title>
        <authorList>
            <person name="Xiong J."/>
            <person name="Wang G."/>
            <person name="Cheng J."/>
            <person name="Tian M."/>
            <person name="Pan X."/>
            <person name="Warren A."/>
            <person name="Jiang C."/>
            <person name="Yuan D."/>
            <person name="Miao W."/>
        </authorList>
    </citation>
    <scope>NUCLEOTIDE SEQUENCE [LARGE SCALE GENOMIC DNA]</scope>
    <source>
        <strain evidence="11">36N120E</strain>
    </source>
</reference>
<comment type="caution">
    <text evidence="11">The sequence shown here is derived from an EMBL/GenBank/DDBJ whole genome shotgun (WGS) entry which is preliminary data.</text>
</comment>
<evidence type="ECO:0000256" key="7">
    <source>
        <dbReference type="ARBA" id="ARBA00023149"/>
    </source>
</evidence>
<dbReference type="Pfam" id="PF00027">
    <property type="entry name" value="cNMP_binding"/>
    <property type="match status" value="2"/>
</dbReference>